<dbReference type="EMBL" id="QUOU01000001">
    <property type="protein sequence ID" value="REL28053.1"/>
    <property type="molecule type" value="Genomic_DNA"/>
</dbReference>
<dbReference type="InterPro" id="IPR031347">
    <property type="entry name" value="AmpE"/>
</dbReference>
<keyword evidence="1" id="KW-0812">Transmembrane</keyword>
<dbReference type="AlphaFoldDB" id="A0A3E0TUI8"/>
<gene>
    <name evidence="2" type="primary">ampE</name>
    <name evidence="2" type="ORF">DXX93_16780</name>
</gene>
<feature type="transmembrane region" description="Helical" evidence="1">
    <location>
        <begin position="43"/>
        <end position="64"/>
    </location>
</feature>
<feature type="transmembrane region" description="Helical" evidence="1">
    <location>
        <begin position="71"/>
        <end position="88"/>
    </location>
</feature>
<reference evidence="2 3" key="1">
    <citation type="submission" date="2018-08" db="EMBL/GenBank/DDBJ databases">
        <title>Thalassotalea euphylliae genome.</title>
        <authorList>
            <person name="Summers S."/>
            <person name="Rice S.A."/>
            <person name="Freckelton M.L."/>
            <person name="Nedved B.T."/>
            <person name="Hadfield M.G."/>
        </authorList>
    </citation>
    <scope>NUCLEOTIDE SEQUENCE [LARGE SCALE GENOMIC DNA]</scope>
    <source>
        <strain evidence="2 3">H1</strain>
    </source>
</reference>
<evidence type="ECO:0000256" key="1">
    <source>
        <dbReference type="SAM" id="Phobius"/>
    </source>
</evidence>
<dbReference type="GO" id="GO:0005886">
    <property type="term" value="C:plasma membrane"/>
    <property type="evidence" value="ECO:0007669"/>
    <property type="project" value="TreeGrafter"/>
</dbReference>
<organism evidence="2 3">
    <name type="scientific">Thalassotalea euphylliae</name>
    <dbReference type="NCBI Taxonomy" id="1655234"/>
    <lineage>
        <taxon>Bacteria</taxon>
        <taxon>Pseudomonadati</taxon>
        <taxon>Pseudomonadota</taxon>
        <taxon>Gammaproteobacteria</taxon>
        <taxon>Alteromonadales</taxon>
        <taxon>Colwelliaceae</taxon>
        <taxon>Thalassotalea</taxon>
    </lineage>
</organism>
<keyword evidence="1" id="KW-1133">Transmembrane helix</keyword>
<name>A0A3E0TUI8_9GAMM</name>
<dbReference type="OrthoDB" id="9811967at2"/>
<sequence>MGLISLLISLAAEKSLSSPYWQFNFAFGHYMKMVRQQNFHRKVTGTLLPLLLLAIPVSLTYLALSLVEDSVLNLVLSTAILIVCFGCVKTRDTYKCFLQSAFKGELTTCDLHYQQLLTDKSLPNYGFGQTLIWLNYRYYISVMMYFVVFGAAGAVFYRLVCSLDEQQHQLKIKDPESAAITDVYAKVLFWADWLPVRLASFGLMIVGHFSKAFPIWLENITQINKAPQCILIDVAQKAEDIMVDDEDCTAEPCLLVKLAKRNVLLWFAIIAVLTLTGTIY</sequence>
<feature type="transmembrane region" description="Helical" evidence="1">
    <location>
        <begin position="263"/>
        <end position="279"/>
    </location>
</feature>
<protein>
    <submittedName>
        <fullName evidence="2">Beta-lactamase regulator AmpE</fullName>
    </submittedName>
</protein>
<dbReference type="Proteomes" id="UP000256478">
    <property type="component" value="Unassembled WGS sequence"/>
</dbReference>
<keyword evidence="1" id="KW-0472">Membrane</keyword>
<dbReference type="InterPro" id="IPR052966">
    <property type="entry name" value="Beta-lactamase_Reg"/>
</dbReference>
<dbReference type="PANTHER" id="PTHR38684:SF1">
    <property type="entry name" value="PROTEIN AMPE"/>
    <property type="match status" value="1"/>
</dbReference>
<evidence type="ECO:0000313" key="3">
    <source>
        <dbReference type="Proteomes" id="UP000256478"/>
    </source>
</evidence>
<proteinExistence type="predicted"/>
<dbReference type="Pfam" id="PF17113">
    <property type="entry name" value="AmpE"/>
    <property type="match status" value="1"/>
</dbReference>
<evidence type="ECO:0000313" key="2">
    <source>
        <dbReference type="EMBL" id="REL28053.1"/>
    </source>
</evidence>
<feature type="transmembrane region" description="Helical" evidence="1">
    <location>
        <begin position="138"/>
        <end position="160"/>
    </location>
</feature>
<comment type="caution">
    <text evidence="2">The sequence shown here is derived from an EMBL/GenBank/DDBJ whole genome shotgun (WGS) entry which is preliminary data.</text>
</comment>
<accession>A0A3E0TUI8</accession>
<dbReference type="PANTHER" id="PTHR38684">
    <property type="entry name" value="PROTEIN AMPE"/>
    <property type="match status" value="1"/>
</dbReference>
<dbReference type="RefSeq" id="WP_116009113.1">
    <property type="nucleotide sequence ID" value="NZ_QUOU01000001.1"/>
</dbReference>
<dbReference type="GO" id="GO:0046677">
    <property type="term" value="P:response to antibiotic"/>
    <property type="evidence" value="ECO:0007669"/>
    <property type="project" value="TreeGrafter"/>
</dbReference>
<dbReference type="NCBIfam" id="NF008219">
    <property type="entry name" value="PRK10987.1"/>
    <property type="match status" value="1"/>
</dbReference>